<dbReference type="EMBL" id="KZ505673">
    <property type="protein sequence ID" value="PKU47648.1"/>
    <property type="molecule type" value="Genomic_DNA"/>
</dbReference>
<evidence type="ECO:0000313" key="1">
    <source>
        <dbReference type="EMBL" id="PKU47648.1"/>
    </source>
</evidence>
<organism evidence="1 2">
    <name type="scientific">Limosa lapponica baueri</name>
    <dbReference type="NCBI Taxonomy" id="1758121"/>
    <lineage>
        <taxon>Eukaryota</taxon>
        <taxon>Metazoa</taxon>
        <taxon>Chordata</taxon>
        <taxon>Craniata</taxon>
        <taxon>Vertebrata</taxon>
        <taxon>Euteleostomi</taxon>
        <taxon>Archelosauria</taxon>
        <taxon>Archosauria</taxon>
        <taxon>Dinosauria</taxon>
        <taxon>Saurischia</taxon>
        <taxon>Theropoda</taxon>
        <taxon>Coelurosauria</taxon>
        <taxon>Aves</taxon>
        <taxon>Neognathae</taxon>
        <taxon>Neoaves</taxon>
        <taxon>Charadriiformes</taxon>
        <taxon>Scolopacidae</taxon>
        <taxon>Limosa</taxon>
    </lineage>
</organism>
<name>A0A2I0UNL4_LIMLA</name>
<evidence type="ECO:0000313" key="2">
    <source>
        <dbReference type="Proteomes" id="UP000233556"/>
    </source>
</evidence>
<sequence>MWEPQSQGDGDSQCGKRSQADVVHLAKSGLGKKPKVVTPAEPCVSPKALLRVRPTSKVVQRENCQMDCIKACALLMEAGMWIASQQRGTQ</sequence>
<keyword evidence="2" id="KW-1185">Reference proteome</keyword>
<reference evidence="2" key="1">
    <citation type="submission" date="2017-11" db="EMBL/GenBank/DDBJ databases">
        <authorList>
            <person name="Lima N.C."/>
            <person name="Parody-Merino A.M."/>
            <person name="Battley P.F."/>
            <person name="Fidler A.E."/>
            <person name="Prosdocimi F."/>
        </authorList>
    </citation>
    <scope>NUCLEOTIDE SEQUENCE [LARGE SCALE GENOMIC DNA]</scope>
</reference>
<protein>
    <submittedName>
        <fullName evidence="1">Uncharacterized protein</fullName>
    </submittedName>
</protein>
<reference evidence="2" key="2">
    <citation type="submission" date="2017-12" db="EMBL/GenBank/DDBJ databases">
        <title>Genome sequence of the Bar-tailed Godwit (Limosa lapponica baueri).</title>
        <authorList>
            <person name="Lima N.C.B."/>
            <person name="Parody-Merino A.M."/>
            <person name="Battley P.F."/>
            <person name="Fidler A.E."/>
            <person name="Prosdocimi F."/>
        </authorList>
    </citation>
    <scope>NUCLEOTIDE SEQUENCE [LARGE SCALE GENOMIC DNA]</scope>
</reference>
<proteinExistence type="predicted"/>
<accession>A0A2I0UNL4</accession>
<dbReference type="Proteomes" id="UP000233556">
    <property type="component" value="Unassembled WGS sequence"/>
</dbReference>
<gene>
    <name evidence="1" type="ORF">llap_2040</name>
</gene>
<dbReference type="AlphaFoldDB" id="A0A2I0UNL4"/>